<feature type="binding site" evidence="6">
    <location>
        <position position="100"/>
    </location>
    <ligand>
        <name>Zn(2+)</name>
        <dbReference type="ChEBI" id="CHEBI:29105"/>
        <note>catalytic</note>
    </ligand>
</feature>
<keyword evidence="9" id="KW-1185">Reference proteome</keyword>
<dbReference type="PANTHER" id="PTHR11086:SF18">
    <property type="entry name" value="DEOXYCYTIDYLATE DEAMINASE"/>
    <property type="match status" value="1"/>
</dbReference>
<dbReference type="PIRSF" id="PIRSF006019">
    <property type="entry name" value="dCMP_deaminase"/>
    <property type="match status" value="1"/>
</dbReference>
<dbReference type="InterPro" id="IPR016192">
    <property type="entry name" value="APOBEC/CMP_deaminase_Zn-bd"/>
</dbReference>
<dbReference type="Gene3D" id="3.40.140.10">
    <property type="entry name" value="Cytidine Deaminase, domain 2"/>
    <property type="match status" value="1"/>
</dbReference>
<dbReference type="PROSITE" id="PS00903">
    <property type="entry name" value="CYT_DCMP_DEAMINASES_1"/>
    <property type="match status" value="1"/>
</dbReference>
<dbReference type="PANTHER" id="PTHR11086">
    <property type="entry name" value="DEOXYCYTIDYLATE DEAMINASE-RELATED"/>
    <property type="match status" value="1"/>
</dbReference>
<comment type="caution">
    <text evidence="8">The sequence shown here is derived from an EMBL/GenBank/DDBJ whole genome shotgun (WGS) entry which is preliminary data.</text>
</comment>
<accession>A0A4Z0F6W8</accession>
<name>A0A4Z0F6W8_9GAMM</name>
<comment type="cofactor">
    <cofactor evidence="6">
        <name>Zn(2+)</name>
        <dbReference type="ChEBI" id="CHEBI:29105"/>
    </cofactor>
</comment>
<gene>
    <name evidence="8" type="ORF">E4680_13745</name>
</gene>
<evidence type="ECO:0000313" key="8">
    <source>
        <dbReference type="EMBL" id="TFZ80722.1"/>
    </source>
</evidence>
<evidence type="ECO:0000259" key="7">
    <source>
        <dbReference type="PROSITE" id="PS51747"/>
    </source>
</evidence>
<dbReference type="SUPFAM" id="SSF53927">
    <property type="entry name" value="Cytidine deaminase-like"/>
    <property type="match status" value="1"/>
</dbReference>
<organism evidence="8 9">
    <name type="scientific">Candidatus Macondimonas diazotrophica</name>
    <dbReference type="NCBI Taxonomy" id="2305248"/>
    <lineage>
        <taxon>Bacteria</taxon>
        <taxon>Pseudomonadati</taxon>
        <taxon>Pseudomonadota</taxon>
        <taxon>Gammaproteobacteria</taxon>
        <taxon>Chromatiales</taxon>
        <taxon>Ectothiorhodospiraceae</taxon>
        <taxon>Candidatus Macondimonas</taxon>
    </lineage>
</organism>
<feature type="domain" description="CMP/dCMP-type deaminase" evidence="7">
    <location>
        <begin position="7"/>
        <end position="135"/>
    </location>
</feature>
<dbReference type="AlphaFoldDB" id="A0A4Z0F6W8"/>
<feature type="binding site" evidence="6">
    <location>
        <position position="97"/>
    </location>
    <ligand>
        <name>Zn(2+)</name>
        <dbReference type="ChEBI" id="CHEBI:29105"/>
        <note>catalytic</note>
    </ligand>
</feature>
<evidence type="ECO:0000256" key="1">
    <source>
        <dbReference type="ARBA" id="ARBA00006576"/>
    </source>
</evidence>
<proteinExistence type="inferred from homology"/>
<keyword evidence="4 6" id="KW-0862">Zinc</keyword>
<dbReference type="GO" id="GO:0005737">
    <property type="term" value="C:cytoplasm"/>
    <property type="evidence" value="ECO:0007669"/>
    <property type="project" value="TreeGrafter"/>
</dbReference>
<dbReference type="Proteomes" id="UP000297890">
    <property type="component" value="Unassembled WGS sequence"/>
</dbReference>
<dbReference type="EMBL" id="SRIO01000053">
    <property type="protein sequence ID" value="TFZ80722.1"/>
    <property type="molecule type" value="Genomic_DNA"/>
</dbReference>
<dbReference type="GO" id="GO:0006220">
    <property type="term" value="P:pyrimidine nucleotide metabolic process"/>
    <property type="evidence" value="ECO:0007669"/>
    <property type="project" value="InterPro"/>
</dbReference>
<dbReference type="PROSITE" id="PS51747">
    <property type="entry name" value="CYT_DCMP_DEAMINASES_2"/>
    <property type="match status" value="1"/>
</dbReference>
<comment type="similarity">
    <text evidence="1">Belongs to the cytidine and deoxycytidylate deaminase family.</text>
</comment>
<feature type="active site" description="Proton donor" evidence="5">
    <location>
        <position position="74"/>
    </location>
</feature>
<evidence type="ECO:0000256" key="4">
    <source>
        <dbReference type="ARBA" id="ARBA00022833"/>
    </source>
</evidence>
<dbReference type="GO" id="GO:0008270">
    <property type="term" value="F:zinc ion binding"/>
    <property type="evidence" value="ECO:0007669"/>
    <property type="project" value="InterPro"/>
</dbReference>
<dbReference type="Pfam" id="PF00383">
    <property type="entry name" value="dCMP_cyt_deam_1"/>
    <property type="match status" value="1"/>
</dbReference>
<evidence type="ECO:0000256" key="3">
    <source>
        <dbReference type="ARBA" id="ARBA00022801"/>
    </source>
</evidence>
<dbReference type="GO" id="GO:0004132">
    <property type="term" value="F:dCMP deaminase activity"/>
    <property type="evidence" value="ECO:0007669"/>
    <property type="project" value="InterPro"/>
</dbReference>
<keyword evidence="2 6" id="KW-0479">Metal-binding</keyword>
<evidence type="ECO:0000256" key="6">
    <source>
        <dbReference type="PIRSR" id="PIRSR006019-2"/>
    </source>
</evidence>
<dbReference type="InterPro" id="IPR016193">
    <property type="entry name" value="Cytidine_deaminase-like"/>
</dbReference>
<evidence type="ECO:0000313" key="9">
    <source>
        <dbReference type="Proteomes" id="UP000297890"/>
    </source>
</evidence>
<reference evidence="8 9" key="1">
    <citation type="journal article" date="2019" name="ISME J.">
        <title>Candidatus Macondimonas diazotrophica, a novel gammaproteobacterial genus dominating crude-oil-contaminated coastal sediments.</title>
        <authorList>
            <person name="Karthikeyan S."/>
            <person name="Konstantinidis K."/>
        </authorList>
    </citation>
    <scope>NUCLEOTIDE SEQUENCE [LARGE SCALE GENOMIC DNA]</scope>
    <source>
        <strain evidence="8 9">KTK01</strain>
    </source>
</reference>
<evidence type="ECO:0000256" key="5">
    <source>
        <dbReference type="PIRSR" id="PIRSR006019-1"/>
    </source>
</evidence>
<feature type="binding site" evidence="6">
    <location>
        <position position="72"/>
    </location>
    <ligand>
        <name>Zn(2+)</name>
        <dbReference type="ChEBI" id="CHEBI:29105"/>
        <note>catalytic</note>
    </ligand>
</feature>
<dbReference type="InterPro" id="IPR015517">
    <property type="entry name" value="dCMP_deaminase-rel"/>
</dbReference>
<dbReference type="OrthoDB" id="9788517at2"/>
<keyword evidence="3" id="KW-0378">Hydrolase</keyword>
<protein>
    <recommendedName>
        <fullName evidence="7">CMP/dCMP-type deaminase domain-containing protein</fullName>
    </recommendedName>
</protein>
<sequence length="150" mass="16897">MGAKVDKWTLRFLSMAQSVARWSKDPSTRVGAVLVSPDRRIVIPGYNGLPRGIEDSTDRLLNREWKLRTILHAEHNAILTARQDVSGWTMYVTHHPCSNCAAVMVQSGIGAVHYIRDDAFEDKWRCSLETAGILFKEAGVHVEGHRLWMG</sequence>
<dbReference type="InterPro" id="IPR016473">
    <property type="entry name" value="dCMP_deaminase"/>
</dbReference>
<dbReference type="InterPro" id="IPR002125">
    <property type="entry name" value="CMP_dCMP_dom"/>
</dbReference>
<evidence type="ECO:0000256" key="2">
    <source>
        <dbReference type="ARBA" id="ARBA00022723"/>
    </source>
</evidence>